<evidence type="ECO:0000313" key="3">
    <source>
        <dbReference type="Proteomes" id="UP001627154"/>
    </source>
</evidence>
<feature type="signal peptide" evidence="1">
    <location>
        <begin position="1"/>
        <end position="16"/>
    </location>
</feature>
<dbReference type="Proteomes" id="UP001627154">
    <property type="component" value="Unassembled WGS sequence"/>
</dbReference>
<comment type="caution">
    <text evidence="2">The sequence shown here is derived from an EMBL/GenBank/DDBJ whole genome shotgun (WGS) entry which is preliminary data.</text>
</comment>
<protein>
    <submittedName>
        <fullName evidence="2">Uncharacterized protein</fullName>
    </submittedName>
</protein>
<sequence length="161" mass="18713">MSKITLFFAILYFVKGDSVLNTQYYKPGIIFSNIGQMRSTIGEIKAITMIEMTDNLELQRRPNPTGANGTWPDEAISVIKQWGRTLKNRKAAKLTKPKFDIGYEITDSTFYEYAALCRDNRRRALRWISGKNTVMYENSFTNDQAKIARELQLQHREYELI</sequence>
<name>A0ABD2VXK7_9HYME</name>
<gene>
    <name evidence="2" type="ORF">TKK_018856</name>
</gene>
<evidence type="ECO:0000256" key="1">
    <source>
        <dbReference type="SAM" id="SignalP"/>
    </source>
</evidence>
<feature type="chain" id="PRO_5044771651" evidence="1">
    <location>
        <begin position="17"/>
        <end position="161"/>
    </location>
</feature>
<proteinExistence type="predicted"/>
<dbReference type="AlphaFoldDB" id="A0ABD2VXK7"/>
<accession>A0ABD2VXK7</accession>
<keyword evidence="3" id="KW-1185">Reference proteome</keyword>
<reference evidence="2 3" key="1">
    <citation type="journal article" date="2024" name="bioRxiv">
        <title>A reference genome for Trichogramma kaykai: A tiny desert-dwelling parasitoid wasp with competing sex-ratio distorters.</title>
        <authorList>
            <person name="Culotta J."/>
            <person name="Lindsey A.R."/>
        </authorList>
    </citation>
    <scope>NUCLEOTIDE SEQUENCE [LARGE SCALE GENOMIC DNA]</scope>
    <source>
        <strain evidence="2 3">KSX58</strain>
    </source>
</reference>
<dbReference type="EMBL" id="JBJJXI010000155">
    <property type="protein sequence ID" value="KAL3385484.1"/>
    <property type="molecule type" value="Genomic_DNA"/>
</dbReference>
<evidence type="ECO:0000313" key="2">
    <source>
        <dbReference type="EMBL" id="KAL3385484.1"/>
    </source>
</evidence>
<keyword evidence="1" id="KW-0732">Signal</keyword>
<organism evidence="2 3">
    <name type="scientific">Trichogramma kaykai</name>
    <dbReference type="NCBI Taxonomy" id="54128"/>
    <lineage>
        <taxon>Eukaryota</taxon>
        <taxon>Metazoa</taxon>
        <taxon>Ecdysozoa</taxon>
        <taxon>Arthropoda</taxon>
        <taxon>Hexapoda</taxon>
        <taxon>Insecta</taxon>
        <taxon>Pterygota</taxon>
        <taxon>Neoptera</taxon>
        <taxon>Endopterygota</taxon>
        <taxon>Hymenoptera</taxon>
        <taxon>Apocrita</taxon>
        <taxon>Proctotrupomorpha</taxon>
        <taxon>Chalcidoidea</taxon>
        <taxon>Trichogrammatidae</taxon>
        <taxon>Trichogramma</taxon>
    </lineage>
</organism>